<dbReference type="CDD" id="cd06261">
    <property type="entry name" value="TM_PBP2"/>
    <property type="match status" value="1"/>
</dbReference>
<evidence type="ECO:0000256" key="5">
    <source>
        <dbReference type="ARBA" id="ARBA00022519"/>
    </source>
</evidence>
<evidence type="ECO:0000256" key="10">
    <source>
        <dbReference type="RuleBase" id="RU363032"/>
    </source>
</evidence>
<feature type="transmembrane region" description="Helical" evidence="10">
    <location>
        <begin position="86"/>
        <end position="103"/>
    </location>
</feature>
<dbReference type="GO" id="GO:0006865">
    <property type="term" value="P:amino acid transport"/>
    <property type="evidence" value="ECO:0007669"/>
    <property type="project" value="UniProtKB-KW"/>
</dbReference>
<gene>
    <name evidence="12" type="ORF">SAMN05192562_106183</name>
</gene>
<evidence type="ECO:0000259" key="11">
    <source>
        <dbReference type="PROSITE" id="PS50928"/>
    </source>
</evidence>
<evidence type="ECO:0000256" key="8">
    <source>
        <dbReference type="ARBA" id="ARBA00022989"/>
    </source>
</evidence>
<dbReference type="SUPFAM" id="SSF161098">
    <property type="entry name" value="MetI-like"/>
    <property type="match status" value="1"/>
</dbReference>
<comment type="similarity">
    <text evidence="2">Belongs to the binding-protein-dependent transport system permease family. HisMQ subfamily.</text>
</comment>
<evidence type="ECO:0000256" key="1">
    <source>
        <dbReference type="ARBA" id="ARBA00004429"/>
    </source>
</evidence>
<dbReference type="Pfam" id="PF00528">
    <property type="entry name" value="BPD_transp_1"/>
    <property type="match status" value="1"/>
</dbReference>
<evidence type="ECO:0000256" key="7">
    <source>
        <dbReference type="ARBA" id="ARBA00022970"/>
    </source>
</evidence>
<dbReference type="Proteomes" id="UP000199187">
    <property type="component" value="Unassembled WGS sequence"/>
</dbReference>
<dbReference type="Gene3D" id="1.10.3720.10">
    <property type="entry name" value="MetI-like"/>
    <property type="match status" value="1"/>
</dbReference>
<dbReference type="InterPro" id="IPR043429">
    <property type="entry name" value="ArtM/GltK/GlnP/TcyL/YhdX-like"/>
</dbReference>
<dbReference type="OrthoDB" id="9809799at2"/>
<dbReference type="AlphaFoldDB" id="A0A1I7DSH5"/>
<feature type="transmembrane region" description="Helical" evidence="10">
    <location>
        <begin position="135"/>
        <end position="154"/>
    </location>
</feature>
<evidence type="ECO:0000313" key="12">
    <source>
        <dbReference type="EMBL" id="SFU14599.1"/>
    </source>
</evidence>
<dbReference type="InterPro" id="IPR035906">
    <property type="entry name" value="MetI-like_sf"/>
</dbReference>
<keyword evidence="4" id="KW-1003">Cell membrane</keyword>
<evidence type="ECO:0000256" key="9">
    <source>
        <dbReference type="ARBA" id="ARBA00023136"/>
    </source>
</evidence>
<keyword evidence="7" id="KW-0029">Amino-acid transport</keyword>
<dbReference type="PANTHER" id="PTHR30614:SF0">
    <property type="entry name" value="L-CYSTINE TRANSPORT SYSTEM PERMEASE PROTEIN TCYL"/>
    <property type="match status" value="1"/>
</dbReference>
<evidence type="ECO:0000256" key="4">
    <source>
        <dbReference type="ARBA" id="ARBA00022475"/>
    </source>
</evidence>
<dbReference type="RefSeq" id="WP_090124879.1">
    <property type="nucleotide sequence ID" value="NZ_CP045300.1"/>
</dbReference>
<protein>
    <submittedName>
        <fullName evidence="12">Amino acid ABC transporter membrane protein 2, PAAT family</fullName>
    </submittedName>
</protein>
<dbReference type="GO" id="GO:0022857">
    <property type="term" value="F:transmembrane transporter activity"/>
    <property type="evidence" value="ECO:0007669"/>
    <property type="project" value="InterPro"/>
</dbReference>
<proteinExistence type="inferred from homology"/>
<comment type="subcellular location">
    <subcellularLocation>
        <location evidence="1">Cell inner membrane</location>
        <topology evidence="1">Multi-pass membrane protein</topology>
    </subcellularLocation>
    <subcellularLocation>
        <location evidence="10">Cell membrane</location>
        <topology evidence="10">Multi-pass membrane protein</topology>
    </subcellularLocation>
</comment>
<name>A0A1I7DSH5_9ENTR</name>
<keyword evidence="5" id="KW-0997">Cell inner membrane</keyword>
<feature type="transmembrane region" description="Helical" evidence="10">
    <location>
        <begin position="20"/>
        <end position="41"/>
    </location>
</feature>
<dbReference type="EMBL" id="FPAU01000006">
    <property type="protein sequence ID" value="SFU14599.1"/>
    <property type="molecule type" value="Genomic_DNA"/>
</dbReference>
<evidence type="ECO:0000313" key="13">
    <source>
        <dbReference type="Proteomes" id="UP000199187"/>
    </source>
</evidence>
<sequence>MNQWGIIWAARESFFNGLLATLELFIIAAVFGLFIGIALCYVMEYQHRVINRLIIAFVSLMRAVPFLILAYLLYYGLPQIGISMEAWTAGLLALVIYHGAYFFEILRSQRRIFSAGYIEAAQSQGFSRYKTFRRIILPNIFSSSLPLMGNQLIICLKDTAFLCIITVQEITAAANSVQSTYFIPFNAFIVAIALYWGISILLELLIKRLSHYGAKRGMSHA</sequence>
<evidence type="ECO:0000256" key="6">
    <source>
        <dbReference type="ARBA" id="ARBA00022692"/>
    </source>
</evidence>
<feature type="transmembrane region" description="Helical" evidence="10">
    <location>
        <begin position="53"/>
        <end position="74"/>
    </location>
</feature>
<keyword evidence="6 10" id="KW-0812">Transmembrane</keyword>
<keyword evidence="8 10" id="KW-1133">Transmembrane helix</keyword>
<dbReference type="NCBIfam" id="TIGR01726">
    <property type="entry name" value="HEQRo_perm_3TM"/>
    <property type="match status" value="1"/>
</dbReference>
<keyword evidence="9 10" id="KW-0472">Membrane</keyword>
<accession>A0A1I7DSH5</accession>
<dbReference type="PANTHER" id="PTHR30614">
    <property type="entry name" value="MEMBRANE COMPONENT OF AMINO ACID ABC TRANSPORTER"/>
    <property type="match status" value="1"/>
</dbReference>
<dbReference type="InterPro" id="IPR010065">
    <property type="entry name" value="AA_ABC_transptr_permease_3TM"/>
</dbReference>
<evidence type="ECO:0000256" key="3">
    <source>
        <dbReference type="ARBA" id="ARBA00022448"/>
    </source>
</evidence>
<evidence type="ECO:0000256" key="2">
    <source>
        <dbReference type="ARBA" id="ARBA00010072"/>
    </source>
</evidence>
<feature type="transmembrane region" description="Helical" evidence="10">
    <location>
        <begin position="185"/>
        <end position="206"/>
    </location>
</feature>
<dbReference type="GO" id="GO:0043190">
    <property type="term" value="C:ATP-binding cassette (ABC) transporter complex"/>
    <property type="evidence" value="ECO:0007669"/>
    <property type="project" value="InterPro"/>
</dbReference>
<organism evidence="12 13">
    <name type="scientific">Kosakonia arachidis</name>
    <dbReference type="NCBI Taxonomy" id="551989"/>
    <lineage>
        <taxon>Bacteria</taxon>
        <taxon>Pseudomonadati</taxon>
        <taxon>Pseudomonadota</taxon>
        <taxon>Gammaproteobacteria</taxon>
        <taxon>Enterobacterales</taxon>
        <taxon>Enterobacteriaceae</taxon>
        <taxon>Kosakonia</taxon>
    </lineage>
</organism>
<keyword evidence="3 10" id="KW-0813">Transport</keyword>
<dbReference type="PROSITE" id="PS50928">
    <property type="entry name" value="ABC_TM1"/>
    <property type="match status" value="1"/>
</dbReference>
<reference evidence="13" key="1">
    <citation type="submission" date="2016-10" db="EMBL/GenBank/DDBJ databases">
        <authorList>
            <person name="Varghese N."/>
            <person name="Submissions S."/>
        </authorList>
    </citation>
    <scope>NUCLEOTIDE SEQUENCE [LARGE SCALE GENOMIC DNA]</scope>
    <source>
        <strain evidence="13">Ah-143</strain>
    </source>
</reference>
<dbReference type="InterPro" id="IPR000515">
    <property type="entry name" value="MetI-like"/>
</dbReference>
<feature type="domain" description="ABC transmembrane type-1" evidence="11">
    <location>
        <begin position="18"/>
        <end position="206"/>
    </location>
</feature>
<keyword evidence="13" id="KW-1185">Reference proteome</keyword>